<sequence>MRKSTRGEVVLSACQIQATRLNKLEYRRLQRNVTLLHDDFESHIARIHRQEQGLRYHFTNVVRVIKPNRAYQAWKQAHAHEIAQDEAKELIESIKLRQQKIKPILRKQTTSSSSLSNEISSKPLRPLLLLLENEREKPSDPVINLNENLFRPKTSPINKQLTSSHRINPLLNMLDGRPTSSNNMIRQQIQQQSFDTSSFYSFSSMGTSNPRKLIQGKFVTTHKESDLDALYRMALQNQTAYKSVEQKRIEERKLHDKEFASQYRALKGSMRSVTFTNKIN</sequence>
<protein>
    <submittedName>
        <fullName evidence="1">Uncharacterized protein</fullName>
    </submittedName>
</protein>
<evidence type="ECO:0000313" key="1">
    <source>
        <dbReference type="EMBL" id="CAF1231707.1"/>
    </source>
</evidence>
<organism evidence="1 2">
    <name type="scientific">Rotaria sordida</name>
    <dbReference type="NCBI Taxonomy" id="392033"/>
    <lineage>
        <taxon>Eukaryota</taxon>
        <taxon>Metazoa</taxon>
        <taxon>Spiralia</taxon>
        <taxon>Gnathifera</taxon>
        <taxon>Rotifera</taxon>
        <taxon>Eurotatoria</taxon>
        <taxon>Bdelloidea</taxon>
        <taxon>Philodinida</taxon>
        <taxon>Philodinidae</taxon>
        <taxon>Rotaria</taxon>
    </lineage>
</organism>
<comment type="caution">
    <text evidence="1">The sequence shown here is derived from an EMBL/GenBank/DDBJ whole genome shotgun (WGS) entry which is preliminary data.</text>
</comment>
<dbReference type="EMBL" id="CAJNOT010001657">
    <property type="protein sequence ID" value="CAF1231707.1"/>
    <property type="molecule type" value="Genomic_DNA"/>
</dbReference>
<dbReference type="Proteomes" id="UP000663864">
    <property type="component" value="Unassembled WGS sequence"/>
</dbReference>
<evidence type="ECO:0000313" key="2">
    <source>
        <dbReference type="Proteomes" id="UP000663864"/>
    </source>
</evidence>
<name>A0A814YMV6_9BILA</name>
<dbReference type="AlphaFoldDB" id="A0A814YMV6"/>
<reference evidence="1" key="1">
    <citation type="submission" date="2021-02" db="EMBL/GenBank/DDBJ databases">
        <authorList>
            <person name="Nowell W R."/>
        </authorList>
    </citation>
    <scope>NUCLEOTIDE SEQUENCE</scope>
</reference>
<gene>
    <name evidence="1" type="ORF">ZHD862_LOCUS24403</name>
</gene>
<accession>A0A814YMV6</accession>
<proteinExistence type="predicted"/>